<evidence type="ECO:0000259" key="6">
    <source>
        <dbReference type="Pfam" id="PF08281"/>
    </source>
</evidence>
<dbReference type="InterPro" id="IPR014284">
    <property type="entry name" value="RNA_pol_sigma-70_dom"/>
</dbReference>
<sequence>MTENFFTTLRRLLVDDYHGLRERLARRYGSADFASELLHEAWLKLDRAQAGGSAMAVRNPRAYLYRIAINLAADRGRSERAQVTVAELDALHRRAQDDLNPGRIAEARMEVQALSVAINQLPPRRRAIFIAARLEELPYKEIAVRHGITVRVVDRELSLALDYLSDVLNKNRHIGGGSGGREPSST</sequence>
<dbReference type="AlphaFoldDB" id="A0A161SM20"/>
<proteinExistence type="inferred from homology"/>
<dbReference type="Gene3D" id="1.10.10.10">
    <property type="entry name" value="Winged helix-like DNA-binding domain superfamily/Winged helix DNA-binding domain"/>
    <property type="match status" value="1"/>
</dbReference>
<dbReference type="InterPro" id="IPR036388">
    <property type="entry name" value="WH-like_DNA-bd_sf"/>
</dbReference>
<dbReference type="InterPro" id="IPR007627">
    <property type="entry name" value="RNA_pol_sigma70_r2"/>
</dbReference>
<organism evidence="7 8">
    <name type="scientific">Tardiphaga robiniae</name>
    <dbReference type="NCBI Taxonomy" id="943830"/>
    <lineage>
        <taxon>Bacteria</taxon>
        <taxon>Pseudomonadati</taxon>
        <taxon>Pseudomonadota</taxon>
        <taxon>Alphaproteobacteria</taxon>
        <taxon>Hyphomicrobiales</taxon>
        <taxon>Nitrobacteraceae</taxon>
        <taxon>Tardiphaga</taxon>
    </lineage>
</organism>
<dbReference type="STRING" id="943830.A4A58_13095"/>
<evidence type="ECO:0000256" key="2">
    <source>
        <dbReference type="ARBA" id="ARBA00023015"/>
    </source>
</evidence>
<protein>
    <recommendedName>
        <fullName evidence="9">RNA polymerase subunit sigma-24</fullName>
    </recommendedName>
</protein>
<dbReference type="PANTHER" id="PTHR43133">
    <property type="entry name" value="RNA POLYMERASE ECF-TYPE SIGMA FACTO"/>
    <property type="match status" value="1"/>
</dbReference>
<gene>
    <name evidence="7" type="ORF">A4A58_13095</name>
</gene>
<evidence type="ECO:0008006" key="9">
    <source>
        <dbReference type="Google" id="ProtNLM"/>
    </source>
</evidence>
<dbReference type="InterPro" id="IPR039425">
    <property type="entry name" value="RNA_pol_sigma-70-like"/>
</dbReference>
<evidence type="ECO:0000256" key="3">
    <source>
        <dbReference type="ARBA" id="ARBA00023082"/>
    </source>
</evidence>
<dbReference type="InterPro" id="IPR013249">
    <property type="entry name" value="RNA_pol_sigma70_r4_t2"/>
</dbReference>
<evidence type="ECO:0000313" key="7">
    <source>
        <dbReference type="EMBL" id="KZD21322.1"/>
    </source>
</evidence>
<dbReference type="RefSeq" id="WP_068736339.1">
    <property type="nucleotide sequence ID" value="NZ_LVYV01000045.1"/>
</dbReference>
<keyword evidence="2" id="KW-0805">Transcription regulation</keyword>
<comment type="caution">
    <text evidence="7">The sequence shown here is derived from an EMBL/GenBank/DDBJ whole genome shotgun (WGS) entry which is preliminary data.</text>
</comment>
<dbReference type="InterPro" id="IPR013324">
    <property type="entry name" value="RNA_pol_sigma_r3/r4-like"/>
</dbReference>
<evidence type="ECO:0000259" key="5">
    <source>
        <dbReference type="Pfam" id="PF04542"/>
    </source>
</evidence>
<dbReference type="EMBL" id="LVYV01000045">
    <property type="protein sequence ID" value="KZD21322.1"/>
    <property type="molecule type" value="Genomic_DNA"/>
</dbReference>
<evidence type="ECO:0000256" key="4">
    <source>
        <dbReference type="ARBA" id="ARBA00023163"/>
    </source>
</evidence>
<dbReference type="PANTHER" id="PTHR43133:SF63">
    <property type="entry name" value="RNA POLYMERASE SIGMA FACTOR FECI-RELATED"/>
    <property type="match status" value="1"/>
</dbReference>
<dbReference type="OrthoDB" id="9794372at2"/>
<evidence type="ECO:0000313" key="8">
    <source>
        <dbReference type="Proteomes" id="UP000076574"/>
    </source>
</evidence>
<keyword evidence="3" id="KW-0731">Sigma factor</keyword>
<dbReference type="Pfam" id="PF08281">
    <property type="entry name" value="Sigma70_r4_2"/>
    <property type="match status" value="1"/>
</dbReference>
<comment type="similarity">
    <text evidence="1">Belongs to the sigma-70 factor family. ECF subfamily.</text>
</comment>
<dbReference type="SUPFAM" id="SSF88659">
    <property type="entry name" value="Sigma3 and sigma4 domains of RNA polymerase sigma factors"/>
    <property type="match status" value="1"/>
</dbReference>
<feature type="domain" description="RNA polymerase sigma-70 region 2" evidence="5">
    <location>
        <begin position="13"/>
        <end position="80"/>
    </location>
</feature>
<dbReference type="Proteomes" id="UP000076574">
    <property type="component" value="Unassembled WGS sequence"/>
</dbReference>
<keyword evidence="8" id="KW-1185">Reference proteome</keyword>
<dbReference type="SUPFAM" id="SSF88946">
    <property type="entry name" value="Sigma2 domain of RNA polymerase sigma factors"/>
    <property type="match status" value="1"/>
</dbReference>
<dbReference type="GO" id="GO:0016987">
    <property type="term" value="F:sigma factor activity"/>
    <property type="evidence" value="ECO:0007669"/>
    <property type="project" value="UniProtKB-KW"/>
</dbReference>
<dbReference type="Gene3D" id="1.10.1740.10">
    <property type="match status" value="1"/>
</dbReference>
<reference evidence="7 8" key="1">
    <citation type="submission" date="2016-03" db="EMBL/GenBank/DDBJ databases">
        <title>Microsymbionts genomes from the relict species Vavilovia formosa (Stev.) Fed.</title>
        <authorList>
            <person name="Kopat V."/>
            <person name="Chirak E."/>
            <person name="Kimeklis A."/>
            <person name="Andronov E."/>
        </authorList>
    </citation>
    <scope>NUCLEOTIDE SEQUENCE [LARGE SCALE GENOMIC DNA]</scope>
    <source>
        <strain evidence="7 8">Vaf07</strain>
    </source>
</reference>
<keyword evidence="4" id="KW-0804">Transcription</keyword>
<name>A0A161SM20_9BRAD</name>
<accession>A0A161SM20</accession>
<dbReference type="NCBIfam" id="TIGR02937">
    <property type="entry name" value="sigma70-ECF"/>
    <property type="match status" value="1"/>
</dbReference>
<dbReference type="GO" id="GO:0006352">
    <property type="term" value="P:DNA-templated transcription initiation"/>
    <property type="evidence" value="ECO:0007669"/>
    <property type="project" value="InterPro"/>
</dbReference>
<feature type="domain" description="RNA polymerase sigma factor 70 region 4 type 2" evidence="6">
    <location>
        <begin position="113"/>
        <end position="161"/>
    </location>
</feature>
<evidence type="ECO:0000256" key="1">
    <source>
        <dbReference type="ARBA" id="ARBA00010641"/>
    </source>
</evidence>
<dbReference type="GO" id="GO:0003677">
    <property type="term" value="F:DNA binding"/>
    <property type="evidence" value="ECO:0007669"/>
    <property type="project" value="InterPro"/>
</dbReference>
<dbReference type="Pfam" id="PF04542">
    <property type="entry name" value="Sigma70_r2"/>
    <property type="match status" value="1"/>
</dbReference>
<dbReference type="InterPro" id="IPR013325">
    <property type="entry name" value="RNA_pol_sigma_r2"/>
</dbReference>